<gene>
    <name evidence="3" type="ORF">SAMN04487990_10758</name>
</gene>
<organism evidence="3 4">
    <name type="scientific">Bizionia paragorgiae</name>
    <dbReference type="NCBI Taxonomy" id="283786"/>
    <lineage>
        <taxon>Bacteria</taxon>
        <taxon>Pseudomonadati</taxon>
        <taxon>Bacteroidota</taxon>
        <taxon>Flavobacteriia</taxon>
        <taxon>Flavobacteriales</taxon>
        <taxon>Flavobacteriaceae</taxon>
        <taxon>Bizionia</taxon>
    </lineage>
</organism>
<dbReference type="Pfam" id="PF18942">
    <property type="entry name" value="DUF5689"/>
    <property type="match status" value="1"/>
</dbReference>
<sequence length="473" mass="51307">MKTNKFLTLILSFVAVFAMTSCVEDDDFTVPSSLGNEENAALVELLETSTEVDMAYVQGLYTSGTAPEQIAADIYVKGYVSSSDATGNFYKEFYMQDTPSNPTKALKIIVSQSDTYNQFNKGREVYINLKGLYVGEERVGNGVYTIGGSVETDQFGTTVQQLDEHQVETKILRSGTTADMIPLPKTFSSINGSNVGMLVSVDNVEFADDLAGKAYFDPNESYDTQRTMQACEGLSYATFQLETSSFASFKQEPLPIKNGTISAVVVKTFDGSQVVMALNSINDVNFTDARCSLLDPTDFTEIFSEDFETMAANQSINANGWTNYIEAGNRDWRVVVTTDSGNPGSQVASFGAYNSGDVQNISWLITPGVDLDASDYEFLSFETSNSFSDGSELELYISTDWNGVEADVANATWMPLSGTIVSDGTFYQDWISSGSIDLSSYSGTAHVAFKYVGGGDAGIDGTYELDNVSIVAN</sequence>
<reference evidence="4" key="1">
    <citation type="submission" date="2016-10" db="EMBL/GenBank/DDBJ databases">
        <authorList>
            <person name="Varghese N."/>
            <person name="Submissions S."/>
        </authorList>
    </citation>
    <scope>NUCLEOTIDE SEQUENCE [LARGE SCALE GENOMIC DNA]</scope>
    <source>
        <strain evidence="4">DSM 23842</strain>
    </source>
</reference>
<accession>A0A1H3YRH6</accession>
<evidence type="ECO:0000313" key="4">
    <source>
        <dbReference type="Proteomes" id="UP000198846"/>
    </source>
</evidence>
<name>A0A1H3YRH6_BIZPA</name>
<dbReference type="InterPro" id="IPR043744">
    <property type="entry name" value="DUF5689"/>
</dbReference>
<proteinExistence type="predicted"/>
<evidence type="ECO:0000313" key="3">
    <source>
        <dbReference type="EMBL" id="SEA14143.1"/>
    </source>
</evidence>
<dbReference type="AlphaFoldDB" id="A0A1H3YRH6"/>
<dbReference type="PROSITE" id="PS51257">
    <property type="entry name" value="PROKAR_LIPOPROTEIN"/>
    <property type="match status" value="1"/>
</dbReference>
<feature type="signal peptide" evidence="1">
    <location>
        <begin position="1"/>
        <end position="18"/>
    </location>
</feature>
<feature type="chain" id="PRO_5011650634" description="DUF5689 domain-containing protein" evidence="1">
    <location>
        <begin position="19"/>
        <end position="473"/>
    </location>
</feature>
<dbReference type="OrthoDB" id="1492759at2"/>
<keyword evidence="4" id="KW-1185">Reference proteome</keyword>
<dbReference type="EMBL" id="FNQK01000007">
    <property type="protein sequence ID" value="SEA14143.1"/>
    <property type="molecule type" value="Genomic_DNA"/>
</dbReference>
<dbReference type="RefSeq" id="WP_092133375.1">
    <property type="nucleotide sequence ID" value="NZ_FNQK01000007.1"/>
</dbReference>
<keyword evidence="1" id="KW-0732">Signal</keyword>
<dbReference type="NCBIfam" id="NF038128">
    <property type="entry name" value="choice_anch_J"/>
    <property type="match status" value="1"/>
</dbReference>
<evidence type="ECO:0000256" key="1">
    <source>
        <dbReference type="SAM" id="SignalP"/>
    </source>
</evidence>
<feature type="domain" description="DUF5689" evidence="2">
    <location>
        <begin position="50"/>
        <end position="284"/>
    </location>
</feature>
<dbReference type="Gene3D" id="2.60.120.200">
    <property type="match status" value="1"/>
</dbReference>
<evidence type="ECO:0000259" key="2">
    <source>
        <dbReference type="Pfam" id="PF18942"/>
    </source>
</evidence>
<protein>
    <recommendedName>
        <fullName evidence="2">DUF5689 domain-containing protein</fullName>
    </recommendedName>
</protein>
<dbReference type="Proteomes" id="UP000198846">
    <property type="component" value="Unassembled WGS sequence"/>
</dbReference>
<dbReference type="STRING" id="283786.SAMN04487990_10758"/>